<keyword evidence="1" id="KW-1185">Reference proteome</keyword>
<dbReference type="OrthoDB" id="7691513at2759"/>
<dbReference type="GeneID" id="106749236"/>
<proteinExistence type="predicted"/>
<sequence length="250" mass="29721">MDVEILKCDILQVLQNDDHTILQKWISSCRDFRSRVAAEIEERLLLEADDTKKRSVNAEKISELQQEINTVKSAVDSVVLEEKKVDKQISNAIKSQENLKTESGEMMAQYSALEIEIMDLQIEIDQRKKKKVLQWDAVKRACKIYKMNLDIHINLQEEEDRQYIKFSFFTYLNKDKEDIYFVKLSCKQDDDWRIEEIEPKIKKVYQSQLSSIIDFPEYSKVSDITLFLCQVRNIYLKYFIKKREKNLKTI</sequence>
<reference evidence="2" key="1">
    <citation type="submission" date="2025-08" db="UniProtKB">
        <authorList>
            <consortium name="RefSeq"/>
        </authorList>
    </citation>
    <scope>IDENTIFICATION</scope>
</reference>
<dbReference type="Proteomes" id="UP000515204">
    <property type="component" value="Unplaced"/>
</dbReference>
<accession>A0A6P3Y179</accession>
<evidence type="ECO:0000313" key="1">
    <source>
        <dbReference type="Proteomes" id="UP000515204"/>
    </source>
</evidence>
<dbReference type="RefSeq" id="XP_014483973.1">
    <property type="nucleotide sequence ID" value="XM_014628487.1"/>
</dbReference>
<protein>
    <submittedName>
        <fullName evidence="2">Uncharacterized protein LOC106749236</fullName>
    </submittedName>
</protein>
<organism evidence="1 2">
    <name type="scientific">Dinoponera quadriceps</name>
    <name type="common">South American ant</name>
    <dbReference type="NCBI Taxonomy" id="609295"/>
    <lineage>
        <taxon>Eukaryota</taxon>
        <taxon>Metazoa</taxon>
        <taxon>Ecdysozoa</taxon>
        <taxon>Arthropoda</taxon>
        <taxon>Hexapoda</taxon>
        <taxon>Insecta</taxon>
        <taxon>Pterygota</taxon>
        <taxon>Neoptera</taxon>
        <taxon>Endopterygota</taxon>
        <taxon>Hymenoptera</taxon>
        <taxon>Apocrita</taxon>
        <taxon>Aculeata</taxon>
        <taxon>Formicoidea</taxon>
        <taxon>Formicidae</taxon>
        <taxon>Ponerinae</taxon>
        <taxon>Ponerini</taxon>
        <taxon>Dinoponera</taxon>
    </lineage>
</organism>
<dbReference type="KEGG" id="dqu:106749236"/>
<evidence type="ECO:0000313" key="2">
    <source>
        <dbReference type="RefSeq" id="XP_014483973.1"/>
    </source>
</evidence>
<dbReference type="AlphaFoldDB" id="A0A6P3Y179"/>
<name>A0A6P3Y179_DINQU</name>
<gene>
    <name evidence="2" type="primary">LOC106749236</name>
</gene>